<comment type="caution">
    <text evidence="7">The sequence shown here is derived from an EMBL/GenBank/DDBJ whole genome shotgun (WGS) entry which is preliminary data.</text>
</comment>
<proteinExistence type="predicted"/>
<keyword evidence="6 7" id="KW-0012">Acyltransferase</keyword>
<dbReference type="Proteomes" id="UP000324298">
    <property type="component" value="Unassembled WGS sequence"/>
</dbReference>
<dbReference type="PANTHER" id="PTHR30606:SF9">
    <property type="entry name" value="LIPID A BIOSYNTHESIS LAUROYLTRANSFERASE"/>
    <property type="match status" value="1"/>
</dbReference>
<keyword evidence="8" id="KW-1185">Reference proteome</keyword>
<reference evidence="7 8" key="1">
    <citation type="submission" date="2019-04" db="EMBL/GenBank/DDBJ databases">
        <title>Geobacter ruber sp. nov., ferric-reducing bacteria isolated from paddy soil.</title>
        <authorList>
            <person name="Xu Z."/>
            <person name="Masuda Y."/>
            <person name="Itoh H."/>
            <person name="Senoo K."/>
        </authorList>
    </citation>
    <scope>NUCLEOTIDE SEQUENCE [LARGE SCALE GENOMIC DNA]</scope>
    <source>
        <strain evidence="7 8">Red88</strain>
    </source>
</reference>
<organism evidence="7 8">
    <name type="scientific">Oryzomonas rubra</name>
    <dbReference type="NCBI Taxonomy" id="2509454"/>
    <lineage>
        <taxon>Bacteria</taxon>
        <taxon>Pseudomonadati</taxon>
        <taxon>Thermodesulfobacteriota</taxon>
        <taxon>Desulfuromonadia</taxon>
        <taxon>Geobacterales</taxon>
        <taxon>Geobacteraceae</taxon>
        <taxon>Oryzomonas</taxon>
    </lineage>
</organism>
<evidence type="ECO:0000256" key="2">
    <source>
        <dbReference type="ARBA" id="ARBA00022475"/>
    </source>
</evidence>
<dbReference type="Pfam" id="PF03279">
    <property type="entry name" value="Lip_A_acyltrans"/>
    <property type="match status" value="1"/>
</dbReference>
<gene>
    <name evidence="7" type="ORF">ET418_07440</name>
</gene>
<keyword evidence="2" id="KW-1003">Cell membrane</keyword>
<dbReference type="PANTHER" id="PTHR30606">
    <property type="entry name" value="LIPID A BIOSYNTHESIS LAUROYL ACYLTRANSFERASE"/>
    <property type="match status" value="1"/>
</dbReference>
<dbReference type="RefSeq" id="WP_149306971.1">
    <property type="nucleotide sequence ID" value="NZ_SRSD01000004.1"/>
</dbReference>
<evidence type="ECO:0000313" key="7">
    <source>
        <dbReference type="EMBL" id="KAA0892033.1"/>
    </source>
</evidence>
<sequence length="305" mass="34397">MKRILWPAQTALFYLLTLAGAILPASFIQPAGKAVGGLMALLLLKRRRIAIDNIRQTLPFMKQHPDWTCPLETPEEIARELFRHLGVSLLETCRLYHGRGDAIIGGVEIRGREHYERARERHKGIIFVTGHCGNWELLALAFSRTFGTSMSVVARRQNNPYLNTMVETMRLHYNNKVIYKDGGLRQMLGVLKKDGIIGILGDQAVFPEDGTLIDVLGRKAWATKAQVVIGRKTGAPLVPAFIHREGAKSVITLYPEYELGSDTSDEGIQRDVQALSRYVENFAVAHPADWYWVHRRWKRAGEPSC</sequence>
<dbReference type="CDD" id="cd07984">
    <property type="entry name" value="LPLAT_LABLAT-like"/>
    <property type="match status" value="1"/>
</dbReference>
<keyword evidence="4 7" id="KW-0808">Transferase</keyword>
<evidence type="ECO:0000256" key="4">
    <source>
        <dbReference type="ARBA" id="ARBA00022679"/>
    </source>
</evidence>
<evidence type="ECO:0000256" key="3">
    <source>
        <dbReference type="ARBA" id="ARBA00022519"/>
    </source>
</evidence>
<dbReference type="InterPro" id="IPR004960">
    <property type="entry name" value="LipA_acyltrans"/>
</dbReference>
<dbReference type="OrthoDB" id="9803456at2"/>
<evidence type="ECO:0000313" key="8">
    <source>
        <dbReference type="Proteomes" id="UP000324298"/>
    </source>
</evidence>
<dbReference type="GO" id="GO:0005886">
    <property type="term" value="C:plasma membrane"/>
    <property type="evidence" value="ECO:0007669"/>
    <property type="project" value="UniProtKB-SubCell"/>
</dbReference>
<evidence type="ECO:0000256" key="5">
    <source>
        <dbReference type="ARBA" id="ARBA00023136"/>
    </source>
</evidence>
<dbReference type="GO" id="GO:0016746">
    <property type="term" value="F:acyltransferase activity"/>
    <property type="evidence" value="ECO:0007669"/>
    <property type="project" value="UniProtKB-KW"/>
</dbReference>
<evidence type="ECO:0000256" key="6">
    <source>
        <dbReference type="ARBA" id="ARBA00023315"/>
    </source>
</evidence>
<protein>
    <submittedName>
        <fullName evidence="7">Lipid A biosynthesis acyltransferase</fullName>
    </submittedName>
</protein>
<dbReference type="EMBL" id="SRSD01000004">
    <property type="protein sequence ID" value="KAA0892033.1"/>
    <property type="molecule type" value="Genomic_DNA"/>
</dbReference>
<keyword evidence="3" id="KW-0997">Cell inner membrane</keyword>
<comment type="subcellular location">
    <subcellularLocation>
        <location evidence="1">Cell inner membrane</location>
    </subcellularLocation>
</comment>
<dbReference type="GO" id="GO:0009247">
    <property type="term" value="P:glycolipid biosynthetic process"/>
    <property type="evidence" value="ECO:0007669"/>
    <property type="project" value="UniProtKB-ARBA"/>
</dbReference>
<accession>A0A5A9XHC1</accession>
<name>A0A5A9XHC1_9BACT</name>
<keyword evidence="5" id="KW-0472">Membrane</keyword>
<dbReference type="AlphaFoldDB" id="A0A5A9XHC1"/>
<evidence type="ECO:0000256" key="1">
    <source>
        <dbReference type="ARBA" id="ARBA00004533"/>
    </source>
</evidence>